<feature type="domain" description="ABC transporter" evidence="5">
    <location>
        <begin position="9"/>
        <end position="245"/>
    </location>
</feature>
<keyword evidence="7" id="KW-1185">Reference proteome</keyword>
<dbReference type="InterPro" id="IPR017871">
    <property type="entry name" value="ABC_transporter-like_CS"/>
</dbReference>
<gene>
    <name evidence="6" type="ORF">GCM10009768_07580</name>
</gene>
<evidence type="ECO:0000313" key="7">
    <source>
        <dbReference type="Proteomes" id="UP001500851"/>
    </source>
</evidence>
<comment type="caution">
    <text evidence="6">The sequence shown here is derived from an EMBL/GenBank/DDBJ whole genome shotgun (WGS) entry which is preliminary data.</text>
</comment>
<dbReference type="InterPro" id="IPR050319">
    <property type="entry name" value="ABC_transp_ATP-bind"/>
</dbReference>
<proteinExistence type="inferred from homology"/>
<dbReference type="EMBL" id="BAAAOB010000001">
    <property type="protein sequence ID" value="GAA1781091.1"/>
    <property type="molecule type" value="Genomic_DNA"/>
</dbReference>
<dbReference type="Gene3D" id="3.40.50.300">
    <property type="entry name" value="P-loop containing nucleotide triphosphate hydrolases"/>
    <property type="match status" value="1"/>
</dbReference>
<evidence type="ECO:0000256" key="3">
    <source>
        <dbReference type="ARBA" id="ARBA00022741"/>
    </source>
</evidence>
<dbReference type="Pfam" id="PF00005">
    <property type="entry name" value="ABC_tran"/>
    <property type="match status" value="1"/>
</dbReference>
<evidence type="ECO:0000256" key="4">
    <source>
        <dbReference type="ARBA" id="ARBA00022840"/>
    </source>
</evidence>
<dbReference type="PROSITE" id="PS50893">
    <property type="entry name" value="ABC_TRANSPORTER_2"/>
    <property type="match status" value="1"/>
</dbReference>
<evidence type="ECO:0000259" key="5">
    <source>
        <dbReference type="PROSITE" id="PS50893"/>
    </source>
</evidence>
<name>A0ABP4XIM0_9MICO</name>
<keyword evidence="4" id="KW-0067">ATP-binding</keyword>
<dbReference type="PANTHER" id="PTHR43776:SF7">
    <property type="entry name" value="D,D-DIPEPTIDE TRANSPORT ATP-BINDING PROTEIN DDPF-RELATED"/>
    <property type="match status" value="1"/>
</dbReference>
<dbReference type="PANTHER" id="PTHR43776">
    <property type="entry name" value="TRANSPORT ATP-BINDING PROTEIN"/>
    <property type="match status" value="1"/>
</dbReference>
<dbReference type="PROSITE" id="PS00211">
    <property type="entry name" value="ABC_TRANSPORTER_1"/>
    <property type="match status" value="1"/>
</dbReference>
<dbReference type="SMART" id="SM00382">
    <property type="entry name" value="AAA"/>
    <property type="match status" value="1"/>
</dbReference>
<dbReference type="InterPro" id="IPR003593">
    <property type="entry name" value="AAA+_ATPase"/>
</dbReference>
<keyword evidence="2" id="KW-0813">Transport</keyword>
<evidence type="ECO:0000256" key="2">
    <source>
        <dbReference type="ARBA" id="ARBA00022448"/>
    </source>
</evidence>
<dbReference type="CDD" id="cd03257">
    <property type="entry name" value="ABC_NikE_OppD_transporters"/>
    <property type="match status" value="1"/>
</dbReference>
<dbReference type="InterPro" id="IPR003439">
    <property type="entry name" value="ABC_transporter-like_ATP-bd"/>
</dbReference>
<evidence type="ECO:0000256" key="1">
    <source>
        <dbReference type="ARBA" id="ARBA00005417"/>
    </source>
</evidence>
<comment type="similarity">
    <text evidence="1">Belongs to the ABC transporter superfamily.</text>
</comment>
<dbReference type="Proteomes" id="UP001500851">
    <property type="component" value="Unassembled WGS sequence"/>
</dbReference>
<dbReference type="InterPro" id="IPR027417">
    <property type="entry name" value="P-loop_NTPase"/>
</dbReference>
<dbReference type="RefSeq" id="WP_344029523.1">
    <property type="nucleotide sequence ID" value="NZ_BAAAOB010000001.1"/>
</dbReference>
<reference evidence="7" key="1">
    <citation type="journal article" date="2019" name="Int. J. Syst. Evol. Microbiol.">
        <title>The Global Catalogue of Microorganisms (GCM) 10K type strain sequencing project: providing services to taxonomists for standard genome sequencing and annotation.</title>
        <authorList>
            <consortium name="The Broad Institute Genomics Platform"/>
            <consortium name="The Broad Institute Genome Sequencing Center for Infectious Disease"/>
            <person name="Wu L."/>
            <person name="Ma J."/>
        </authorList>
    </citation>
    <scope>NUCLEOTIDE SEQUENCE [LARGE SCALE GENOMIC DNA]</scope>
    <source>
        <strain evidence="7">JCM 14736</strain>
    </source>
</reference>
<sequence length="254" mass="27008">MSAAAGAGLRVVDARISYGRGLAVDGVGFDVPPGTALGLVGESGSGKTTLARAIAGQLPLDGGEILLDGAQLPARRTREQLRAIQLIPQDPGSSLDPRMTVSATLGELLRAHRIVPRAGVRARAAELLAQVRLDSALLDAFPHELSGGQRQRVAIARALALDPRVLVADEPTSALDVAVQVEVLALLDRLRRELGLALLFISHDLAAVHRLCDRVAVLRDGRLVELGGADFFRAPREPYSRELLAAVPRLPEHR</sequence>
<accession>A0ABP4XIM0</accession>
<organism evidence="6 7">
    <name type="scientific">Leucobacter iarius</name>
    <dbReference type="NCBI Taxonomy" id="333963"/>
    <lineage>
        <taxon>Bacteria</taxon>
        <taxon>Bacillati</taxon>
        <taxon>Actinomycetota</taxon>
        <taxon>Actinomycetes</taxon>
        <taxon>Micrococcales</taxon>
        <taxon>Microbacteriaceae</taxon>
        <taxon>Leucobacter</taxon>
    </lineage>
</organism>
<evidence type="ECO:0000313" key="6">
    <source>
        <dbReference type="EMBL" id="GAA1781091.1"/>
    </source>
</evidence>
<keyword evidence="3" id="KW-0547">Nucleotide-binding</keyword>
<dbReference type="SUPFAM" id="SSF52540">
    <property type="entry name" value="P-loop containing nucleoside triphosphate hydrolases"/>
    <property type="match status" value="1"/>
</dbReference>
<protein>
    <recommendedName>
        <fullName evidence="5">ABC transporter domain-containing protein</fullName>
    </recommendedName>
</protein>